<comment type="catalytic activity">
    <reaction evidence="6">
        <text>cytidine(34) in tRNA + S-adenosyl-L-methionine = 2'-O-methylcytidine(34) in tRNA + S-adenosyl-L-homocysteine + H(+)</text>
        <dbReference type="Rhea" id="RHEA:43084"/>
        <dbReference type="Rhea" id="RHEA-COMP:10331"/>
        <dbReference type="Rhea" id="RHEA-COMP:10332"/>
        <dbReference type="ChEBI" id="CHEBI:15378"/>
        <dbReference type="ChEBI" id="CHEBI:57856"/>
        <dbReference type="ChEBI" id="CHEBI:59789"/>
        <dbReference type="ChEBI" id="CHEBI:74495"/>
        <dbReference type="ChEBI" id="CHEBI:82748"/>
        <dbReference type="EC" id="2.1.1.207"/>
    </reaction>
</comment>
<dbReference type="Proteomes" id="UP001595799">
    <property type="component" value="Unassembled WGS sequence"/>
</dbReference>
<evidence type="ECO:0000313" key="9">
    <source>
        <dbReference type="Proteomes" id="UP001595799"/>
    </source>
</evidence>
<keyword evidence="3 6" id="KW-0808">Transferase</keyword>
<comment type="subunit">
    <text evidence="6">Homodimer.</text>
</comment>
<dbReference type="CDD" id="cd18094">
    <property type="entry name" value="SpoU-like_TrmL"/>
    <property type="match status" value="1"/>
</dbReference>
<evidence type="ECO:0000259" key="7">
    <source>
        <dbReference type="Pfam" id="PF00588"/>
    </source>
</evidence>
<comment type="subcellular location">
    <subcellularLocation>
        <location evidence="6">Cytoplasm</location>
    </subcellularLocation>
</comment>
<accession>A0ABV8UPN1</accession>
<dbReference type="InterPro" id="IPR029028">
    <property type="entry name" value="Alpha/beta_knot_MTases"/>
</dbReference>
<protein>
    <recommendedName>
        <fullName evidence="6">tRNA (cytidine(34)-2'-O)-methyltransferase</fullName>
        <ecNumber evidence="6">2.1.1.207</ecNumber>
    </recommendedName>
    <alternativeName>
        <fullName evidence="6">tRNA (cytidine/uridine-2'-O-)-methyltransferase TrmL</fullName>
    </alternativeName>
</protein>
<dbReference type="HAMAP" id="MF_01885">
    <property type="entry name" value="tRNA_methyltr_TrmL"/>
    <property type="match status" value="1"/>
</dbReference>
<keyword evidence="9" id="KW-1185">Reference proteome</keyword>
<dbReference type="PANTHER" id="PTHR42971">
    <property type="entry name" value="TRNA (CYTIDINE(34)-2'-O)-METHYLTRANSFERASE"/>
    <property type="match status" value="1"/>
</dbReference>
<evidence type="ECO:0000256" key="1">
    <source>
        <dbReference type="ARBA" id="ARBA00022490"/>
    </source>
</evidence>
<dbReference type="EMBL" id="JBHSCW010000007">
    <property type="protein sequence ID" value="MFC4352438.1"/>
    <property type="molecule type" value="Genomic_DNA"/>
</dbReference>
<comment type="catalytic activity">
    <reaction evidence="6">
        <text>5-carboxymethylaminomethyluridine(34) in tRNA(Leu) + S-adenosyl-L-methionine = 5-carboxymethylaminomethyl-2'-O-methyluridine(34) in tRNA(Leu) + S-adenosyl-L-homocysteine + H(+)</text>
        <dbReference type="Rhea" id="RHEA:43088"/>
        <dbReference type="Rhea" id="RHEA-COMP:10333"/>
        <dbReference type="Rhea" id="RHEA-COMP:10334"/>
        <dbReference type="ChEBI" id="CHEBI:15378"/>
        <dbReference type="ChEBI" id="CHEBI:57856"/>
        <dbReference type="ChEBI" id="CHEBI:59789"/>
        <dbReference type="ChEBI" id="CHEBI:74508"/>
        <dbReference type="ChEBI" id="CHEBI:74511"/>
        <dbReference type="EC" id="2.1.1.207"/>
    </reaction>
</comment>
<reference evidence="9" key="1">
    <citation type="journal article" date="2019" name="Int. J. Syst. Evol. Microbiol.">
        <title>The Global Catalogue of Microorganisms (GCM) 10K type strain sequencing project: providing services to taxonomists for standard genome sequencing and annotation.</title>
        <authorList>
            <consortium name="The Broad Institute Genomics Platform"/>
            <consortium name="The Broad Institute Genome Sequencing Center for Infectious Disease"/>
            <person name="Wu L."/>
            <person name="Ma J."/>
        </authorList>
    </citation>
    <scope>NUCLEOTIDE SEQUENCE [LARGE SCALE GENOMIC DNA]</scope>
    <source>
        <strain evidence="9">CECT 8472</strain>
    </source>
</reference>
<dbReference type="PANTHER" id="PTHR42971:SF1">
    <property type="entry name" value="TRNA (CYTIDINE(34)-2'-O)-METHYLTRANSFERASE"/>
    <property type="match status" value="1"/>
</dbReference>
<evidence type="ECO:0000256" key="6">
    <source>
        <dbReference type="HAMAP-Rule" id="MF_01885"/>
    </source>
</evidence>
<name>A0ABV8UPN1_9PROT</name>
<organism evidence="8 9">
    <name type="scientific">Fodinicurvata halophila</name>
    <dbReference type="NCBI Taxonomy" id="1419723"/>
    <lineage>
        <taxon>Bacteria</taxon>
        <taxon>Pseudomonadati</taxon>
        <taxon>Pseudomonadota</taxon>
        <taxon>Alphaproteobacteria</taxon>
        <taxon>Rhodospirillales</taxon>
        <taxon>Rhodovibrionaceae</taxon>
        <taxon>Fodinicurvata</taxon>
    </lineage>
</organism>
<evidence type="ECO:0000313" key="8">
    <source>
        <dbReference type="EMBL" id="MFC4352438.1"/>
    </source>
</evidence>
<evidence type="ECO:0000256" key="5">
    <source>
        <dbReference type="ARBA" id="ARBA00022694"/>
    </source>
</evidence>
<keyword evidence="5 6" id="KW-0819">tRNA processing</keyword>
<dbReference type="InterPro" id="IPR029026">
    <property type="entry name" value="tRNA_m1G_MTases_N"/>
</dbReference>
<comment type="similarity">
    <text evidence="6">Belongs to the class IV-like SAM-binding methyltransferase superfamily. RNA methyltransferase TrmH family. TrmL subfamily.</text>
</comment>
<dbReference type="EC" id="2.1.1.207" evidence="6"/>
<dbReference type="InterPro" id="IPR016914">
    <property type="entry name" value="TrmL"/>
</dbReference>
<dbReference type="Pfam" id="PF00588">
    <property type="entry name" value="SpoU_methylase"/>
    <property type="match status" value="1"/>
</dbReference>
<dbReference type="RefSeq" id="WP_382422790.1">
    <property type="nucleotide sequence ID" value="NZ_JBHSCW010000007.1"/>
</dbReference>
<evidence type="ECO:0000256" key="3">
    <source>
        <dbReference type="ARBA" id="ARBA00022679"/>
    </source>
</evidence>
<evidence type="ECO:0000256" key="2">
    <source>
        <dbReference type="ARBA" id="ARBA00022603"/>
    </source>
</evidence>
<keyword evidence="2 6" id="KW-0489">Methyltransferase</keyword>
<feature type="binding site" evidence="6">
    <location>
        <position position="76"/>
    </location>
    <ligand>
        <name>S-adenosyl-L-methionine</name>
        <dbReference type="ChEBI" id="CHEBI:59789"/>
    </ligand>
</feature>
<comment type="caution">
    <text evidence="8">The sequence shown here is derived from an EMBL/GenBank/DDBJ whole genome shotgun (WGS) entry which is preliminary data.</text>
</comment>
<keyword evidence="1 6" id="KW-0963">Cytoplasm</keyword>
<gene>
    <name evidence="6" type="primary">trmL</name>
    <name evidence="8" type="ORF">ACFOW6_12885</name>
</gene>
<dbReference type="SUPFAM" id="SSF75217">
    <property type="entry name" value="alpha/beta knot"/>
    <property type="match status" value="1"/>
</dbReference>
<evidence type="ECO:0000256" key="4">
    <source>
        <dbReference type="ARBA" id="ARBA00022691"/>
    </source>
</evidence>
<proteinExistence type="inferred from homology"/>
<dbReference type="PIRSF" id="PIRSF029256">
    <property type="entry name" value="SpoU_TrmH_prd"/>
    <property type="match status" value="1"/>
</dbReference>
<keyword evidence="4 6" id="KW-0949">S-adenosyl-L-methionine</keyword>
<dbReference type="Gene3D" id="3.40.1280.10">
    <property type="match status" value="1"/>
</dbReference>
<feature type="binding site" evidence="6">
    <location>
        <position position="98"/>
    </location>
    <ligand>
        <name>S-adenosyl-L-methionine</name>
        <dbReference type="ChEBI" id="CHEBI:59789"/>
    </ligand>
</feature>
<feature type="binding site" evidence="6">
    <location>
        <position position="118"/>
    </location>
    <ligand>
        <name>S-adenosyl-L-methionine</name>
        <dbReference type="ChEBI" id="CHEBI:59789"/>
    </ligand>
</feature>
<feature type="binding site" evidence="6">
    <location>
        <position position="126"/>
    </location>
    <ligand>
        <name>S-adenosyl-L-methionine</name>
        <dbReference type="ChEBI" id="CHEBI:59789"/>
    </ligand>
</feature>
<dbReference type="InterPro" id="IPR001537">
    <property type="entry name" value="SpoU_MeTrfase"/>
</dbReference>
<sequence length="154" mass="16695">MRLALYQPDIPQNTGTLLRLAACMGIGVDIIDPCGFIWDDRRLRRAGLDYIASTLVTRHDGWTRFQDAVEGRLILLTTSGDTGYTDFAFRPTDTLLLGRESAGVPNEVHAAAAARLVIPMARDQRSLNVAVAGAMVLGEALRQTGGFPSTEGQH</sequence>
<comment type="function">
    <text evidence="6">Methylates the ribose at the nucleotide 34 wobble position in the two leucyl isoacceptors tRNA(Leu)(CmAA) and tRNA(Leu)(cmnm5UmAA). Catalyzes the methyl transfer from S-adenosyl-L-methionine to the 2'-OH of the wobble nucleotide.</text>
</comment>
<feature type="domain" description="tRNA/rRNA methyltransferase SpoU type" evidence="7">
    <location>
        <begin position="2"/>
        <end position="137"/>
    </location>
</feature>